<comment type="caution">
    <text evidence="2">The sequence shown here is derived from an EMBL/GenBank/DDBJ whole genome shotgun (WGS) entry which is preliminary data.</text>
</comment>
<gene>
    <name evidence="2" type="ORF">KDD93_08510</name>
</gene>
<organism evidence="2 3">
    <name type="scientific">Campylobacter anatolicus</name>
    <dbReference type="NCBI Taxonomy" id="2829105"/>
    <lineage>
        <taxon>Bacteria</taxon>
        <taxon>Pseudomonadati</taxon>
        <taxon>Campylobacterota</taxon>
        <taxon>Epsilonproteobacteria</taxon>
        <taxon>Campylobacterales</taxon>
        <taxon>Campylobacteraceae</taxon>
        <taxon>Campylobacter</taxon>
    </lineage>
</organism>
<evidence type="ECO:0000313" key="3">
    <source>
        <dbReference type="Proteomes" id="UP000682951"/>
    </source>
</evidence>
<dbReference type="SUPFAM" id="SSF52821">
    <property type="entry name" value="Rhodanese/Cell cycle control phosphatase"/>
    <property type="match status" value="1"/>
</dbReference>
<dbReference type="PROSITE" id="PS50206">
    <property type="entry name" value="RHODANESE_3"/>
    <property type="match status" value="1"/>
</dbReference>
<dbReference type="CDD" id="cd00158">
    <property type="entry name" value="RHOD"/>
    <property type="match status" value="1"/>
</dbReference>
<name>A0ABS5HJZ9_9BACT</name>
<accession>A0ABS5HJZ9</accession>
<sequence>MVLLIAIVANISLAEVSEIAVKPQELSNYKQIVDVRTPKEWAETGVIDGAKLVTLSENKDEFIAKLKEVGVNINEPVAFICRSGKRSAKAANLIDNGNTKYINLKGGMSQLIKDGYQTKPYSEK</sequence>
<keyword evidence="3" id="KW-1185">Reference proteome</keyword>
<dbReference type="InterPro" id="IPR050229">
    <property type="entry name" value="GlpE_sulfurtransferase"/>
</dbReference>
<dbReference type="PANTHER" id="PTHR43031">
    <property type="entry name" value="FAD-DEPENDENT OXIDOREDUCTASE"/>
    <property type="match status" value="1"/>
</dbReference>
<evidence type="ECO:0000313" key="2">
    <source>
        <dbReference type="EMBL" id="MBR8464599.1"/>
    </source>
</evidence>
<dbReference type="Pfam" id="PF00581">
    <property type="entry name" value="Rhodanese"/>
    <property type="match status" value="1"/>
</dbReference>
<reference evidence="2 3" key="1">
    <citation type="submission" date="2021-04" db="EMBL/GenBank/DDBJ databases">
        <title>Molecular and phenotypic characterization and identification of bacterial isolates recovered from the Anatolian ground squirrels (Spermophilus xanthoprymnus) and which have the potential to form a new species in the Campylobacter genus.</title>
        <authorList>
            <person name="Aydin F."/>
            <person name="Abay S."/>
            <person name="Kayman T."/>
            <person name="Karakaya E."/>
            <person name="Mustak H.K."/>
            <person name="Mustak I.B."/>
            <person name="Bilgin N."/>
            <person name="Duzler A."/>
            <person name="Sahin O."/>
            <person name="Guran O."/>
            <person name="Saticioglu I.B."/>
        </authorList>
    </citation>
    <scope>NUCLEOTIDE SEQUENCE [LARGE SCALE GENOMIC DNA]</scope>
    <source>
        <strain evidence="3">faydin-G24</strain>
    </source>
</reference>
<dbReference type="PANTHER" id="PTHR43031:SF1">
    <property type="entry name" value="PYRIDINE NUCLEOTIDE-DISULPHIDE OXIDOREDUCTASE"/>
    <property type="match status" value="1"/>
</dbReference>
<dbReference type="InterPro" id="IPR001763">
    <property type="entry name" value="Rhodanese-like_dom"/>
</dbReference>
<proteinExistence type="predicted"/>
<dbReference type="SMART" id="SM00450">
    <property type="entry name" value="RHOD"/>
    <property type="match status" value="1"/>
</dbReference>
<evidence type="ECO:0000259" key="1">
    <source>
        <dbReference type="PROSITE" id="PS50206"/>
    </source>
</evidence>
<dbReference type="Proteomes" id="UP000682951">
    <property type="component" value="Unassembled WGS sequence"/>
</dbReference>
<dbReference type="EMBL" id="JAGSSW010000009">
    <property type="protein sequence ID" value="MBR8464599.1"/>
    <property type="molecule type" value="Genomic_DNA"/>
</dbReference>
<protein>
    <submittedName>
        <fullName evidence="2">Rhodanese-like domain-containing protein</fullName>
    </submittedName>
</protein>
<dbReference type="Gene3D" id="3.40.250.10">
    <property type="entry name" value="Rhodanese-like domain"/>
    <property type="match status" value="1"/>
</dbReference>
<dbReference type="InterPro" id="IPR036873">
    <property type="entry name" value="Rhodanese-like_dom_sf"/>
</dbReference>
<feature type="domain" description="Rhodanese" evidence="1">
    <location>
        <begin position="31"/>
        <end position="120"/>
    </location>
</feature>